<dbReference type="OrthoDB" id="751338at2759"/>
<feature type="compositionally biased region" description="Polar residues" evidence="1">
    <location>
        <begin position="74"/>
        <end position="92"/>
    </location>
</feature>
<dbReference type="GO" id="GO:0042752">
    <property type="term" value="P:regulation of circadian rhythm"/>
    <property type="evidence" value="ECO:0007669"/>
    <property type="project" value="InterPro"/>
</dbReference>
<proteinExistence type="predicted"/>
<accession>A0A835D105</accession>
<evidence type="ECO:0000313" key="3">
    <source>
        <dbReference type="Proteomes" id="UP000655225"/>
    </source>
</evidence>
<dbReference type="OMA" id="DSMGPTM"/>
<reference evidence="2 3" key="1">
    <citation type="submission" date="2020-04" db="EMBL/GenBank/DDBJ databases">
        <title>Plant Genome Project.</title>
        <authorList>
            <person name="Zhang R.-G."/>
        </authorList>
    </citation>
    <scope>NUCLEOTIDE SEQUENCE [LARGE SCALE GENOMIC DNA]</scope>
    <source>
        <strain evidence="2">YNK0</strain>
        <tissue evidence="2">Leaf</tissue>
    </source>
</reference>
<evidence type="ECO:0000256" key="1">
    <source>
        <dbReference type="SAM" id="MobiDB-lite"/>
    </source>
</evidence>
<organism evidence="2 3">
    <name type="scientific">Tetracentron sinense</name>
    <name type="common">Spur-leaf</name>
    <dbReference type="NCBI Taxonomy" id="13715"/>
    <lineage>
        <taxon>Eukaryota</taxon>
        <taxon>Viridiplantae</taxon>
        <taxon>Streptophyta</taxon>
        <taxon>Embryophyta</taxon>
        <taxon>Tracheophyta</taxon>
        <taxon>Spermatophyta</taxon>
        <taxon>Magnoliopsida</taxon>
        <taxon>Trochodendrales</taxon>
        <taxon>Trochodendraceae</taxon>
        <taxon>Tetracentron</taxon>
    </lineage>
</organism>
<dbReference type="EMBL" id="JABCRI010000022">
    <property type="protein sequence ID" value="KAF8379450.1"/>
    <property type="molecule type" value="Genomic_DNA"/>
</dbReference>
<dbReference type="Proteomes" id="UP000655225">
    <property type="component" value="Unassembled WGS sequence"/>
</dbReference>
<gene>
    <name evidence="2" type="ORF">HHK36_028886</name>
</gene>
<protein>
    <submittedName>
        <fullName evidence="2">Uncharacterized protein</fullName>
    </submittedName>
</protein>
<keyword evidence="3" id="KW-1185">Reference proteome</keyword>
<dbReference type="InterPro" id="IPR044678">
    <property type="entry name" value="COR27/28"/>
</dbReference>
<sequence>MDSQKTRNLGGFWTNEKHVNYLNSMEASFVRTMLENDSRSMLTYAADRPPRLNRYLPDSSDSTVDLKNQRNRRNTTPQVSFQDGLDPNQTNDVRTEEKMRKQSSQPYDASQDQEMTPDDILEFYVMLLEIGILTLPRIVRMKDIHGMLS</sequence>
<evidence type="ECO:0000313" key="2">
    <source>
        <dbReference type="EMBL" id="KAF8379450.1"/>
    </source>
</evidence>
<feature type="region of interest" description="Disordered" evidence="1">
    <location>
        <begin position="45"/>
        <end position="114"/>
    </location>
</feature>
<dbReference type="PANTHER" id="PTHR33676">
    <property type="entry name" value="COLD REGULATED PROTEIN 27"/>
    <property type="match status" value="1"/>
</dbReference>
<dbReference type="AlphaFoldDB" id="A0A835D105"/>
<comment type="caution">
    <text evidence="2">The sequence shown here is derived from an EMBL/GenBank/DDBJ whole genome shotgun (WGS) entry which is preliminary data.</text>
</comment>
<dbReference type="PANTHER" id="PTHR33676:SF15">
    <property type="entry name" value="OS02G0674233 PROTEIN"/>
    <property type="match status" value="1"/>
</dbReference>
<dbReference type="GO" id="GO:0009409">
    <property type="term" value="P:response to cold"/>
    <property type="evidence" value="ECO:0007669"/>
    <property type="project" value="InterPro"/>
</dbReference>
<feature type="compositionally biased region" description="Polar residues" evidence="1">
    <location>
        <begin position="102"/>
        <end position="114"/>
    </location>
</feature>
<name>A0A835D105_TETSI</name>